<dbReference type="AlphaFoldDB" id="A0A5E5PD80"/>
<feature type="compositionally biased region" description="Low complexity" evidence="1">
    <location>
        <begin position="106"/>
        <end position="118"/>
    </location>
</feature>
<evidence type="ECO:0000256" key="1">
    <source>
        <dbReference type="SAM" id="MobiDB-lite"/>
    </source>
</evidence>
<dbReference type="RefSeq" id="WP_094068450.1">
    <property type="nucleotide sequence ID" value="NZ_CABPSX010000017.1"/>
</dbReference>
<dbReference type="OrthoDB" id="8942517at2"/>
<proteinExistence type="predicted"/>
<feature type="region of interest" description="Disordered" evidence="1">
    <location>
        <begin position="28"/>
        <end position="77"/>
    </location>
</feature>
<feature type="region of interest" description="Disordered" evidence="1">
    <location>
        <begin position="99"/>
        <end position="122"/>
    </location>
</feature>
<sequence>MAIVSVTSRATSSMLDVWQAHIQQQQANKAQASAGSTPSSNAPAGTSAVVPGSTAKSTATANSDGAGASAGGNGSVSLNIDTQRVADLRDVSETAKRAGRAITGNAGSSGSADSADGASGAGGVSPIVSQTIEKLKQMLAKVMAQLEAVRNNNALPPEEKLQQTTVLSSEAMSIQAQIQALMDPTKAAGTRVNTTA</sequence>
<name>A0A5E5PD80_9BURK</name>
<organism evidence="2 3">
    <name type="scientific">Pandoraea apista</name>
    <dbReference type="NCBI Taxonomy" id="93218"/>
    <lineage>
        <taxon>Bacteria</taxon>
        <taxon>Pseudomonadati</taxon>
        <taxon>Pseudomonadota</taxon>
        <taxon>Betaproteobacteria</taxon>
        <taxon>Burkholderiales</taxon>
        <taxon>Burkholderiaceae</taxon>
        <taxon>Pandoraea</taxon>
    </lineage>
</organism>
<feature type="compositionally biased region" description="Low complexity" evidence="1">
    <location>
        <begin position="57"/>
        <end position="67"/>
    </location>
</feature>
<accession>A0A5E5PD80</accession>
<reference evidence="2 3" key="1">
    <citation type="submission" date="2019-08" db="EMBL/GenBank/DDBJ databases">
        <authorList>
            <person name="Peeters C."/>
        </authorList>
    </citation>
    <scope>NUCLEOTIDE SEQUENCE [LARGE SCALE GENOMIC DNA]</scope>
    <source>
        <strain evidence="2 3">LMG 18089</strain>
    </source>
</reference>
<feature type="compositionally biased region" description="Polar residues" evidence="1">
    <location>
        <begin position="35"/>
        <end position="44"/>
    </location>
</feature>
<evidence type="ECO:0000313" key="3">
    <source>
        <dbReference type="Proteomes" id="UP000364291"/>
    </source>
</evidence>
<dbReference type="Proteomes" id="UP000364291">
    <property type="component" value="Unassembled WGS sequence"/>
</dbReference>
<evidence type="ECO:0000313" key="2">
    <source>
        <dbReference type="EMBL" id="VVG74230.1"/>
    </source>
</evidence>
<gene>
    <name evidence="2" type="ORF">PAP18089_05243</name>
</gene>
<protein>
    <submittedName>
        <fullName evidence="2">Uncharacterized protein</fullName>
    </submittedName>
</protein>
<dbReference type="EMBL" id="CABPSX010000017">
    <property type="protein sequence ID" value="VVG74230.1"/>
    <property type="molecule type" value="Genomic_DNA"/>
</dbReference>